<dbReference type="AlphaFoldDB" id="A0A6C0AEF2"/>
<organism evidence="1">
    <name type="scientific">viral metagenome</name>
    <dbReference type="NCBI Taxonomy" id="1070528"/>
    <lineage>
        <taxon>unclassified sequences</taxon>
        <taxon>metagenomes</taxon>
        <taxon>organismal metagenomes</taxon>
    </lineage>
</organism>
<evidence type="ECO:0000313" key="1">
    <source>
        <dbReference type="EMBL" id="QHS78129.1"/>
    </source>
</evidence>
<reference evidence="1" key="1">
    <citation type="journal article" date="2020" name="Nature">
        <title>Giant virus diversity and host interactions through global metagenomics.</title>
        <authorList>
            <person name="Schulz F."/>
            <person name="Roux S."/>
            <person name="Paez-Espino D."/>
            <person name="Jungbluth S."/>
            <person name="Walsh D.A."/>
            <person name="Denef V.J."/>
            <person name="McMahon K.D."/>
            <person name="Konstantinidis K.T."/>
            <person name="Eloe-Fadrosh E.A."/>
            <person name="Kyrpides N.C."/>
            <person name="Woyke T."/>
        </authorList>
    </citation>
    <scope>NUCLEOTIDE SEQUENCE</scope>
    <source>
        <strain evidence="1">GVMAG-S-1021933-23</strain>
    </source>
</reference>
<protein>
    <submittedName>
        <fullName evidence="1">Uncharacterized protein</fullName>
    </submittedName>
</protein>
<dbReference type="EMBL" id="MN740594">
    <property type="protein sequence ID" value="QHS78129.1"/>
    <property type="molecule type" value="Genomic_DNA"/>
</dbReference>
<accession>A0A6C0AEF2</accession>
<name>A0A6C0AEF2_9ZZZZ</name>
<sequence length="486" mass="58670">MILNFLLFFIKMFESILEDKIYDISVYLEIPEILKIILNKNLKEKLYKLLYYKILFKNERIYKIYPYINLQKDIRIKEKITFLNNSYLLKNKFEFICPKEDNLDVLISYISSNPNLLISGGYTSSIYLEKEIDDESDFDIFIIDPSTRNIEMHNTELEYIHEFKILVDFIHDNYEIEEVIYDGVTVRTFILKHTKRKIQIICNFFKNVIDVLMNFDCSHVRCAYYMGDTYITYDCENSKKTKTTYFCKNIKYSRYIKTLKTNLKINNYINLNLLTPEKINEKRIYKIHLCKDLVNIINDKNVHKYNILIKQSNLTDSYTEPMSFILNRNNDLGMKEIDISTFKTPKEIYKFKKEHKYNQFEHFQSYFQDNPGFKFICKLKGRLGNIGYFAFQLYPYHFFPNEIQEFNNIFKNLSSFLPKKIIKECYNNNFIICNKQNTYYNEEFNFIKNNLNKDVEVTILLNINTYNMEAFIEHEWQLENSIIDIK</sequence>
<proteinExistence type="predicted"/>